<dbReference type="Proteomes" id="UP000557566">
    <property type="component" value="Unassembled WGS sequence"/>
</dbReference>
<keyword evidence="1" id="KW-0812">Transmembrane</keyword>
<dbReference type="InterPro" id="IPR040841">
    <property type="entry name" value="Luciferase_dom"/>
</dbReference>
<protein>
    <recommendedName>
        <fullName evidence="2">Luciferase domain-containing protein</fullName>
    </recommendedName>
</protein>
<accession>A0A8H4PXL9</accession>
<keyword evidence="4" id="KW-1185">Reference proteome</keyword>
<name>A0A8H4PXL9_9HYPO</name>
<reference evidence="3 4" key="1">
    <citation type="journal article" date="2020" name="Genome Biol. Evol.">
        <title>A new high-quality draft genome assembly of the Chinese cordyceps Ophiocordyceps sinensis.</title>
        <authorList>
            <person name="Shu R."/>
            <person name="Zhang J."/>
            <person name="Meng Q."/>
            <person name="Zhang H."/>
            <person name="Zhou G."/>
            <person name="Li M."/>
            <person name="Wu P."/>
            <person name="Zhao Y."/>
            <person name="Chen C."/>
            <person name="Qin Q."/>
        </authorList>
    </citation>
    <scope>NUCLEOTIDE SEQUENCE [LARGE SCALE GENOMIC DNA]</scope>
    <source>
        <strain evidence="3 4">IOZ07</strain>
    </source>
</reference>
<evidence type="ECO:0000313" key="3">
    <source>
        <dbReference type="EMBL" id="KAF4512409.1"/>
    </source>
</evidence>
<gene>
    <name evidence="3" type="ORF">G6O67_001551</name>
</gene>
<keyword evidence="1" id="KW-1133">Transmembrane helix</keyword>
<comment type="caution">
    <text evidence="3">The sequence shown here is derived from an EMBL/GenBank/DDBJ whole genome shotgun (WGS) entry which is preliminary data.</text>
</comment>
<evidence type="ECO:0000256" key="1">
    <source>
        <dbReference type="SAM" id="Phobius"/>
    </source>
</evidence>
<dbReference type="PANTHER" id="PTHR38695:SF1">
    <property type="entry name" value="AMINO ACID PERMEASE_ SLC12A DOMAIN-CONTAINING PROTEIN"/>
    <property type="match status" value="1"/>
</dbReference>
<organism evidence="3 4">
    <name type="scientific">Ophiocordyceps sinensis</name>
    <dbReference type="NCBI Taxonomy" id="72228"/>
    <lineage>
        <taxon>Eukaryota</taxon>
        <taxon>Fungi</taxon>
        <taxon>Dikarya</taxon>
        <taxon>Ascomycota</taxon>
        <taxon>Pezizomycotina</taxon>
        <taxon>Sordariomycetes</taxon>
        <taxon>Hypocreomycetidae</taxon>
        <taxon>Hypocreales</taxon>
        <taxon>Ophiocordycipitaceae</taxon>
        <taxon>Ophiocordyceps</taxon>
    </lineage>
</organism>
<sequence>MSNTLAPAQVHATPDVVFPAYGIRGESAPAVDEAKARPAPLRHLHQRPVSVTLDASSIFMVALALVFLIHFLGSHPTEILVSLTPLLLLVHNDYRNFISLGPGGTPSTFAGYLRISWLRLWAIRDPFAPPTPDPTRFPKEGILGRQPLPYRPGPRPLVAGIAPQRQLDQPGSRNCYLTLRRAMEKLSARSPLYFGTERSCLEKHGLALFARHPLQTNCQGEICHVHDSDHSMHMCLHPDDIREVLRKGWGQMHPLARAGWLVQMPVSQDFVMVYAPRNEQELQETYKIIEAAIWYTLAETVELDTLPNRG</sequence>
<evidence type="ECO:0000313" key="4">
    <source>
        <dbReference type="Proteomes" id="UP000557566"/>
    </source>
</evidence>
<dbReference type="EMBL" id="JAAVMX010000002">
    <property type="protein sequence ID" value="KAF4512409.1"/>
    <property type="molecule type" value="Genomic_DNA"/>
</dbReference>
<dbReference type="AlphaFoldDB" id="A0A8H4PXL9"/>
<dbReference type="InterPro" id="IPR048273">
    <property type="entry name" value="Luciferase"/>
</dbReference>
<keyword evidence="1" id="KW-0472">Membrane</keyword>
<dbReference type="Pfam" id="PF17648">
    <property type="entry name" value="Luciferase"/>
    <property type="match status" value="1"/>
</dbReference>
<dbReference type="OrthoDB" id="9987011at2759"/>
<feature type="transmembrane region" description="Helical" evidence="1">
    <location>
        <begin position="51"/>
        <end position="73"/>
    </location>
</feature>
<dbReference type="PANTHER" id="PTHR38695">
    <property type="entry name" value="AMINO ACID PERMEASE_ SLC12A DOMAIN-CONTAINING PROTEIN"/>
    <property type="match status" value="1"/>
</dbReference>
<feature type="domain" description="Luciferase" evidence="2">
    <location>
        <begin position="220"/>
        <end position="292"/>
    </location>
</feature>
<evidence type="ECO:0000259" key="2">
    <source>
        <dbReference type="Pfam" id="PF17648"/>
    </source>
</evidence>
<proteinExistence type="predicted"/>